<dbReference type="EC" id="4.1.3.4" evidence="3"/>
<dbReference type="UniPathway" id="UPA00896">
    <property type="reaction ID" value="UER00863"/>
</dbReference>
<comment type="catalytic activity">
    <reaction evidence="6">
        <text>(3S)-3-hydroxy-3-methylglutaryl-CoA = acetoacetate + acetyl-CoA</text>
        <dbReference type="Rhea" id="RHEA:24404"/>
        <dbReference type="ChEBI" id="CHEBI:13705"/>
        <dbReference type="ChEBI" id="CHEBI:43074"/>
        <dbReference type="ChEBI" id="CHEBI:57288"/>
        <dbReference type="EC" id="4.1.3.4"/>
    </reaction>
</comment>
<evidence type="ECO:0000259" key="7">
    <source>
        <dbReference type="PROSITE" id="PS50991"/>
    </source>
</evidence>
<feature type="domain" description="Pyruvate carboxyltransferase" evidence="7">
    <location>
        <begin position="28"/>
        <end position="298"/>
    </location>
</feature>
<dbReference type="GO" id="GO:0046872">
    <property type="term" value="F:metal ion binding"/>
    <property type="evidence" value="ECO:0007669"/>
    <property type="project" value="UniProtKB-KW"/>
</dbReference>
<evidence type="ECO:0000256" key="2">
    <source>
        <dbReference type="ARBA" id="ARBA00009405"/>
    </source>
</evidence>
<keyword evidence="4" id="KW-0479">Metal-binding</keyword>
<comment type="pathway">
    <text evidence="1">Metabolic intermediate metabolism; (S)-3-hydroxy-3-methylglutaryl-CoA degradation; acetoacetate from (S)-3-hydroxy-3-methylglutaryl-CoA: step 1/1.</text>
</comment>
<comment type="similarity">
    <text evidence="2">Belongs to the HMG-CoA lyase family.</text>
</comment>
<proteinExistence type="inferred from homology"/>
<name>A0A1U7LPT8_NEOID</name>
<sequence length="328" mass="35577">MPPIKYPRPTGHNLLPPQVLRPKSHEYVRIVDVSVRDGLQNERGFVPTEIKCELLDRLTRTGLEAIEATSFVSPKWVPQLADARKVMGHIKRAHSASKIRFPVLVPNKGGLESARAAGATEIAVFASASEGFSRKNINCSIEESLRRYKEVCLLALQYGMKVRGYVSCVIACPYDGHTPPENVLRVSQSLLDMGCFEISLGDTIGVGTPATIGILLNYLLKTIPSHSLAGHFHDTYGQGVANVVKALEMGIRTFDASVGGLGGCPFAKGATGNVAMEDVLYCLHSMGFKTGVNLEMVADIGDWISKTLARNNSSRCGTALVNRRRAKL</sequence>
<evidence type="ECO:0000256" key="4">
    <source>
        <dbReference type="ARBA" id="ARBA00022723"/>
    </source>
</evidence>
<dbReference type="GO" id="GO:0004419">
    <property type="term" value="F:hydroxymethylglutaryl-CoA lyase activity"/>
    <property type="evidence" value="ECO:0007669"/>
    <property type="project" value="UniProtKB-EC"/>
</dbReference>
<dbReference type="Proteomes" id="UP000186594">
    <property type="component" value="Unassembled WGS sequence"/>
</dbReference>
<dbReference type="CDD" id="cd07938">
    <property type="entry name" value="DRE_TIM_HMGL"/>
    <property type="match status" value="1"/>
</dbReference>
<keyword evidence="5 8" id="KW-0456">Lyase</keyword>
<dbReference type="GO" id="GO:0046951">
    <property type="term" value="P:ketone body biosynthetic process"/>
    <property type="evidence" value="ECO:0007669"/>
    <property type="project" value="TreeGrafter"/>
</dbReference>
<dbReference type="Pfam" id="PF00682">
    <property type="entry name" value="HMGL-like"/>
    <property type="match status" value="1"/>
</dbReference>
<dbReference type="Gene3D" id="3.20.20.70">
    <property type="entry name" value="Aldolase class I"/>
    <property type="match status" value="1"/>
</dbReference>
<comment type="caution">
    <text evidence="8">The sequence shown here is derived from an EMBL/GenBank/DDBJ whole genome shotgun (WGS) entry which is preliminary data.</text>
</comment>
<evidence type="ECO:0000256" key="6">
    <source>
        <dbReference type="ARBA" id="ARBA00049877"/>
    </source>
</evidence>
<dbReference type="PANTHER" id="PTHR42738">
    <property type="entry name" value="HYDROXYMETHYLGLUTARYL-COA LYASE"/>
    <property type="match status" value="1"/>
</dbReference>
<dbReference type="STRING" id="1198029.A0A1U7LPT8"/>
<accession>A0A1U7LPT8</accession>
<dbReference type="OMA" id="GVANVWE"/>
<dbReference type="InterPro" id="IPR000891">
    <property type="entry name" value="PYR_CT"/>
</dbReference>
<dbReference type="NCBIfam" id="NF004283">
    <property type="entry name" value="PRK05692.1"/>
    <property type="match status" value="1"/>
</dbReference>
<protein>
    <recommendedName>
        <fullName evidence="3">hydroxymethylglutaryl-CoA lyase</fullName>
        <ecNumber evidence="3">4.1.3.4</ecNumber>
    </recommendedName>
</protein>
<dbReference type="AlphaFoldDB" id="A0A1U7LPT8"/>
<evidence type="ECO:0000256" key="1">
    <source>
        <dbReference type="ARBA" id="ARBA00005143"/>
    </source>
</evidence>
<dbReference type="OrthoDB" id="1905920at2759"/>
<evidence type="ECO:0000313" key="9">
    <source>
        <dbReference type="Proteomes" id="UP000186594"/>
    </source>
</evidence>
<dbReference type="PROSITE" id="PS50991">
    <property type="entry name" value="PYR_CT"/>
    <property type="match status" value="1"/>
</dbReference>
<evidence type="ECO:0000313" key="8">
    <source>
        <dbReference type="EMBL" id="OLL24690.1"/>
    </source>
</evidence>
<reference evidence="8 9" key="1">
    <citation type="submission" date="2016-04" db="EMBL/GenBank/DDBJ databases">
        <title>Evolutionary innovation and constraint leading to complex multicellularity in the Ascomycota.</title>
        <authorList>
            <person name="Cisse O."/>
            <person name="Nguyen A."/>
            <person name="Hewitt D.A."/>
            <person name="Jedd G."/>
            <person name="Stajich J.E."/>
        </authorList>
    </citation>
    <scope>NUCLEOTIDE SEQUENCE [LARGE SCALE GENOMIC DNA]</scope>
    <source>
        <strain evidence="8 9">DAH-3</strain>
    </source>
</reference>
<dbReference type="SUPFAM" id="SSF51569">
    <property type="entry name" value="Aldolase"/>
    <property type="match status" value="1"/>
</dbReference>
<gene>
    <name evidence="8" type="ORF">NEOLI_001913</name>
</gene>
<keyword evidence="9" id="KW-1185">Reference proteome</keyword>
<evidence type="ECO:0000256" key="3">
    <source>
        <dbReference type="ARBA" id="ARBA00012910"/>
    </source>
</evidence>
<dbReference type="PANTHER" id="PTHR42738:SF7">
    <property type="entry name" value="HYDROXYMETHYLGLUTARYL-COA LYASE"/>
    <property type="match status" value="1"/>
</dbReference>
<dbReference type="EMBL" id="LXFE01000678">
    <property type="protein sequence ID" value="OLL24690.1"/>
    <property type="molecule type" value="Genomic_DNA"/>
</dbReference>
<evidence type="ECO:0000256" key="5">
    <source>
        <dbReference type="ARBA" id="ARBA00023239"/>
    </source>
</evidence>
<organism evidence="8 9">
    <name type="scientific">Neolecta irregularis (strain DAH-3)</name>
    <dbReference type="NCBI Taxonomy" id="1198029"/>
    <lineage>
        <taxon>Eukaryota</taxon>
        <taxon>Fungi</taxon>
        <taxon>Dikarya</taxon>
        <taxon>Ascomycota</taxon>
        <taxon>Taphrinomycotina</taxon>
        <taxon>Neolectales</taxon>
        <taxon>Neolectaceae</taxon>
        <taxon>Neolecta</taxon>
    </lineage>
</organism>
<dbReference type="InterPro" id="IPR043594">
    <property type="entry name" value="HMGL"/>
</dbReference>
<dbReference type="InterPro" id="IPR013785">
    <property type="entry name" value="Aldolase_TIM"/>
</dbReference>
<dbReference type="FunFam" id="3.20.20.70:FF:000201">
    <property type="entry name" value="Hydroxymethylglutaryl-CoA lyase"/>
    <property type="match status" value="1"/>
</dbReference>
<dbReference type="GO" id="GO:0006552">
    <property type="term" value="P:L-leucine catabolic process"/>
    <property type="evidence" value="ECO:0007669"/>
    <property type="project" value="TreeGrafter"/>
</dbReference>